<protein>
    <submittedName>
        <fullName evidence="1">Uncharacterized protein</fullName>
    </submittedName>
</protein>
<organism evidence="1 2">
    <name type="scientific">Candidatus Devosia phytovorans</name>
    <dbReference type="NCBI Taxonomy" id="3121372"/>
    <lineage>
        <taxon>Bacteria</taxon>
        <taxon>Pseudomonadati</taxon>
        <taxon>Pseudomonadota</taxon>
        <taxon>Alphaproteobacteria</taxon>
        <taxon>Hyphomicrobiales</taxon>
        <taxon>Devosiaceae</taxon>
        <taxon>Devosia</taxon>
    </lineage>
</organism>
<accession>A0AAJ5VX80</accession>
<evidence type="ECO:0000313" key="2">
    <source>
        <dbReference type="Proteomes" id="UP001217476"/>
    </source>
</evidence>
<dbReference type="Proteomes" id="UP001217476">
    <property type="component" value="Chromosome"/>
</dbReference>
<reference evidence="1" key="1">
    <citation type="submission" date="2023-03" db="EMBL/GenBank/DDBJ databases">
        <title>Andean soil-derived lignocellulolytic bacterial consortium as a source of novel taxa and putative plastic-active enzymes.</title>
        <authorList>
            <person name="Diaz-Garcia L."/>
            <person name="Chuvochina M."/>
            <person name="Feuerriegel G."/>
            <person name="Bunk B."/>
            <person name="Sproer C."/>
            <person name="Streit W.R."/>
            <person name="Rodriguez L.M."/>
            <person name="Overmann J."/>
            <person name="Jimenez D.J."/>
        </authorList>
    </citation>
    <scope>NUCLEOTIDE SEQUENCE</scope>
    <source>
        <strain evidence="1">MAG 4196</strain>
    </source>
</reference>
<evidence type="ECO:0000313" key="1">
    <source>
        <dbReference type="EMBL" id="WEK06419.1"/>
    </source>
</evidence>
<sequence>MNVPTQAQSIATAAEVVQAMGFAEDYDSYVDLTVTGMTDNGLIGGTTKDVRKLQGEVRQYLLDERAQVTSMLALSLDQNRSMGELQMLKLMLDEGMSLDDLPGQVSYALKAEIYNAMSAYALVVAMGSGGH</sequence>
<gene>
    <name evidence="1" type="ORF">P0Y65_09315</name>
</gene>
<dbReference type="EMBL" id="CP119312">
    <property type="protein sequence ID" value="WEK06419.1"/>
    <property type="molecule type" value="Genomic_DNA"/>
</dbReference>
<dbReference type="AlphaFoldDB" id="A0AAJ5VX80"/>
<proteinExistence type="predicted"/>
<name>A0AAJ5VX80_9HYPH</name>